<keyword evidence="5 10" id="KW-0808">Transferase</keyword>
<dbReference type="GO" id="GO:0160102">
    <property type="term" value="F:tRNA (guanine(10)-N2)-methyltransferase activity"/>
    <property type="evidence" value="ECO:0007669"/>
    <property type="project" value="UniProtKB-EC"/>
</dbReference>
<keyword evidence="4 10" id="KW-0489">Methyltransferase</keyword>
<dbReference type="PROSITE" id="PS00092">
    <property type="entry name" value="N6_MTASE"/>
    <property type="match status" value="1"/>
</dbReference>
<evidence type="ECO:0000313" key="13">
    <source>
        <dbReference type="EMBL" id="PVU94180.1"/>
    </source>
</evidence>
<dbReference type="GO" id="GO:0043527">
    <property type="term" value="C:tRNA methyltransferase complex"/>
    <property type="evidence" value="ECO:0007669"/>
    <property type="project" value="UniProtKB-ARBA"/>
</dbReference>
<evidence type="ECO:0000256" key="8">
    <source>
        <dbReference type="ARBA" id="ARBA00022884"/>
    </source>
</evidence>
<dbReference type="GO" id="GO:0005737">
    <property type="term" value="C:cytoplasm"/>
    <property type="evidence" value="ECO:0007669"/>
    <property type="project" value="UniProtKB-SubCell"/>
</dbReference>
<keyword evidence="2" id="KW-0963">Cytoplasm</keyword>
<proteinExistence type="inferred from homology"/>
<evidence type="ECO:0000259" key="11">
    <source>
        <dbReference type="Pfam" id="PF01170"/>
    </source>
</evidence>
<evidence type="ECO:0000256" key="4">
    <source>
        <dbReference type="ARBA" id="ARBA00022603"/>
    </source>
</evidence>
<evidence type="ECO:0000256" key="6">
    <source>
        <dbReference type="ARBA" id="ARBA00022691"/>
    </source>
</evidence>
<dbReference type="Pfam" id="PF01170">
    <property type="entry name" value="UPF0020"/>
    <property type="match status" value="1"/>
</dbReference>
<evidence type="ECO:0000256" key="9">
    <source>
        <dbReference type="ARBA" id="ARBA00066937"/>
    </source>
</evidence>
<gene>
    <name evidence="13" type="ORF">BB561_002743</name>
</gene>
<reference evidence="13 14" key="1">
    <citation type="journal article" date="2018" name="MBio">
        <title>Comparative Genomics Reveals the Core Gene Toolbox for the Fungus-Insect Symbiosis.</title>
        <authorList>
            <person name="Wang Y."/>
            <person name="Stata M."/>
            <person name="Wang W."/>
            <person name="Stajich J.E."/>
            <person name="White M.M."/>
            <person name="Moncalvo J.M."/>
        </authorList>
    </citation>
    <scope>NUCLEOTIDE SEQUENCE [LARGE SCALE GENOMIC DNA]</scope>
    <source>
        <strain evidence="13 14">SWE-8-4</strain>
    </source>
</reference>
<dbReference type="GO" id="GO:0000049">
    <property type="term" value="F:tRNA binding"/>
    <property type="evidence" value="ECO:0007669"/>
    <property type="project" value="UniProtKB-UniRule"/>
</dbReference>
<dbReference type="OrthoDB" id="333024at2759"/>
<dbReference type="InterPro" id="IPR016691">
    <property type="entry name" value="TRMT11"/>
</dbReference>
<comment type="subcellular location">
    <subcellularLocation>
        <location evidence="1">Cytoplasm</location>
    </subcellularLocation>
</comment>
<dbReference type="PRINTS" id="PR00507">
    <property type="entry name" value="N12N6MTFRASE"/>
</dbReference>
<dbReference type="STRING" id="133385.A0A2T9YPA2"/>
<name>A0A2T9YPA2_9FUNG</name>
<keyword evidence="6 10" id="KW-0949">S-adenosyl-L-methionine</keyword>
<dbReference type="GO" id="GO:0032259">
    <property type="term" value="P:methylation"/>
    <property type="evidence" value="ECO:0007669"/>
    <property type="project" value="UniProtKB-UniRule"/>
</dbReference>
<evidence type="ECO:0000256" key="10">
    <source>
        <dbReference type="PROSITE-ProRule" id="PRU00959"/>
    </source>
</evidence>
<dbReference type="EC" id="2.1.1.214" evidence="9"/>
<comment type="caution">
    <text evidence="13">The sequence shown here is derived from an EMBL/GenBank/DDBJ whole genome shotgun (WGS) entry which is preliminary data.</text>
</comment>
<keyword evidence="8 10" id="KW-0694">RNA-binding</keyword>
<dbReference type="Gene3D" id="3.40.50.150">
    <property type="entry name" value="Vaccinia Virus protein VP39"/>
    <property type="match status" value="1"/>
</dbReference>
<keyword evidence="3 10" id="KW-0820">tRNA-binding</keyword>
<dbReference type="GO" id="GO:0008033">
    <property type="term" value="P:tRNA processing"/>
    <property type="evidence" value="ECO:0007669"/>
    <property type="project" value="UniProtKB-UniRule"/>
</dbReference>
<dbReference type="EMBL" id="MBFR01000099">
    <property type="protein sequence ID" value="PVU94180.1"/>
    <property type="molecule type" value="Genomic_DNA"/>
</dbReference>
<dbReference type="InterPro" id="IPR000241">
    <property type="entry name" value="RlmKL-like_Mtase"/>
</dbReference>
<dbReference type="PANTHER" id="PTHR13370">
    <property type="entry name" value="RNA METHYLASE-RELATED"/>
    <property type="match status" value="1"/>
</dbReference>
<dbReference type="PIRSF" id="PIRSF017259">
    <property type="entry name" value="tRNA_mtfrase_TRM11"/>
    <property type="match status" value="1"/>
</dbReference>
<evidence type="ECO:0000256" key="2">
    <source>
        <dbReference type="ARBA" id="ARBA00022490"/>
    </source>
</evidence>
<dbReference type="Pfam" id="PF25904">
    <property type="entry name" value="Tmrp11_N"/>
    <property type="match status" value="1"/>
</dbReference>
<dbReference type="SUPFAM" id="SSF53335">
    <property type="entry name" value="S-adenosyl-L-methionine-dependent methyltransferases"/>
    <property type="match status" value="1"/>
</dbReference>
<protein>
    <recommendedName>
        <fullName evidence="9">tRNA (guanine(10)-N(2))-methyltransferase</fullName>
        <ecNumber evidence="9">2.1.1.214</ecNumber>
    </recommendedName>
</protein>
<evidence type="ECO:0000313" key="14">
    <source>
        <dbReference type="Proteomes" id="UP000245383"/>
    </source>
</evidence>
<dbReference type="InterPro" id="IPR002052">
    <property type="entry name" value="DNA_methylase_N6_adenine_CS"/>
</dbReference>
<comment type="similarity">
    <text evidence="10">Belongs to the class I-like SAM-binding methyltransferase superfamily. TRM11 methyltransferase family.</text>
</comment>
<keyword evidence="7 10" id="KW-0819">tRNA processing</keyword>
<dbReference type="InterPro" id="IPR029063">
    <property type="entry name" value="SAM-dependent_MTases_sf"/>
</dbReference>
<evidence type="ECO:0000259" key="12">
    <source>
        <dbReference type="Pfam" id="PF25904"/>
    </source>
</evidence>
<feature type="domain" description="Ribosomal RNA large subunit methyltransferase K/L-like methyltransferase" evidence="11">
    <location>
        <begin position="225"/>
        <end position="347"/>
    </location>
</feature>
<accession>A0A2T9YPA2</accession>
<dbReference type="PROSITE" id="PS51627">
    <property type="entry name" value="SAM_MT_TRM11"/>
    <property type="match status" value="1"/>
</dbReference>
<evidence type="ECO:0000256" key="3">
    <source>
        <dbReference type="ARBA" id="ARBA00022555"/>
    </source>
</evidence>
<feature type="domain" description="tRNA (guanine(10)-N(2))-methyltransferase TRMT11 N-terminal" evidence="12">
    <location>
        <begin position="3"/>
        <end position="146"/>
    </location>
</feature>
<dbReference type="PANTHER" id="PTHR13370:SF3">
    <property type="entry name" value="TRNA (GUANINE(10)-N2)-METHYLTRANSFERASE HOMOLOG"/>
    <property type="match status" value="1"/>
</dbReference>
<organism evidence="13 14">
    <name type="scientific">Smittium simulii</name>
    <dbReference type="NCBI Taxonomy" id="133385"/>
    <lineage>
        <taxon>Eukaryota</taxon>
        <taxon>Fungi</taxon>
        <taxon>Fungi incertae sedis</taxon>
        <taxon>Zoopagomycota</taxon>
        <taxon>Kickxellomycotina</taxon>
        <taxon>Harpellomycetes</taxon>
        <taxon>Harpellales</taxon>
        <taxon>Legeriomycetaceae</taxon>
        <taxon>Smittium</taxon>
    </lineage>
</organism>
<sequence>MPKYILCYAQTHESFRFPELTELQKLSNVQISILHEYYEPTIPLIHIDCESEEYVCKLVSRSVLIKKVVEYWTEGSNIENLALNYKAINHINDFTESSHKFLIEGIGRSFSLPEQIEYIEKLNFFGFKGKINLKTPQQTFNLIFDYGPLVIKIDDISPDQENDNINKDNTCVTQKKKKKFLKNTNLITTTTIKPDINSFRKVYFGREITKALTSRYLMNKYNLKTRKYLGNTSMEAEMSLIAANMASASPGKFIYDPFVGTGSLLLVCSEFGAYTFGSDIDGRQIRGTAGFRTGVGGINSNIKEYNLEPLILGNFVADITNCPIRPQAFLDAIITDPPYGVRAGAKKLGRKTGAVSARSLQLIDGIPNHARDDYYPPTVPYEMSDVIVDLLTFAATFLVVGGRLVFWLPTVTEEYSDSDIPTNNHLKLIANSEQNFGAWTRRLITMEKILYQVPDLQNTQEYPFADDFNKISTESNQNYIKNISNTPEPMSQSESPAHKNFREKYFTGFEKLNLND</sequence>
<keyword evidence="14" id="KW-1185">Reference proteome</keyword>
<dbReference type="Proteomes" id="UP000245383">
    <property type="component" value="Unassembled WGS sequence"/>
</dbReference>
<dbReference type="AlphaFoldDB" id="A0A2T9YPA2"/>
<evidence type="ECO:0000256" key="5">
    <source>
        <dbReference type="ARBA" id="ARBA00022679"/>
    </source>
</evidence>
<evidence type="ECO:0000256" key="7">
    <source>
        <dbReference type="ARBA" id="ARBA00022694"/>
    </source>
</evidence>
<evidence type="ECO:0000256" key="1">
    <source>
        <dbReference type="ARBA" id="ARBA00004496"/>
    </source>
</evidence>
<dbReference type="InterPro" id="IPR059073">
    <property type="entry name" value="TRMT11_N"/>
</dbReference>